<reference evidence="1 2" key="1">
    <citation type="submission" date="2019-05" db="EMBL/GenBank/DDBJ databases">
        <title>Another draft genome of Portunus trituberculatus and its Hox gene families provides insights of decapod evolution.</title>
        <authorList>
            <person name="Jeong J.-H."/>
            <person name="Song I."/>
            <person name="Kim S."/>
            <person name="Choi T."/>
            <person name="Kim D."/>
            <person name="Ryu S."/>
            <person name="Kim W."/>
        </authorList>
    </citation>
    <scope>NUCLEOTIDE SEQUENCE [LARGE SCALE GENOMIC DNA]</scope>
    <source>
        <tissue evidence="1">Muscle</tissue>
    </source>
</reference>
<dbReference type="AlphaFoldDB" id="A0A5B7F7K4"/>
<organism evidence="1 2">
    <name type="scientific">Portunus trituberculatus</name>
    <name type="common">Swimming crab</name>
    <name type="synonym">Neptunus trituberculatus</name>
    <dbReference type="NCBI Taxonomy" id="210409"/>
    <lineage>
        <taxon>Eukaryota</taxon>
        <taxon>Metazoa</taxon>
        <taxon>Ecdysozoa</taxon>
        <taxon>Arthropoda</taxon>
        <taxon>Crustacea</taxon>
        <taxon>Multicrustacea</taxon>
        <taxon>Malacostraca</taxon>
        <taxon>Eumalacostraca</taxon>
        <taxon>Eucarida</taxon>
        <taxon>Decapoda</taxon>
        <taxon>Pleocyemata</taxon>
        <taxon>Brachyura</taxon>
        <taxon>Eubrachyura</taxon>
        <taxon>Portunoidea</taxon>
        <taxon>Portunidae</taxon>
        <taxon>Portuninae</taxon>
        <taxon>Portunus</taxon>
    </lineage>
</organism>
<name>A0A5B7F7K4_PORTR</name>
<proteinExistence type="predicted"/>
<comment type="caution">
    <text evidence="1">The sequence shown here is derived from an EMBL/GenBank/DDBJ whole genome shotgun (WGS) entry which is preliminary data.</text>
</comment>
<evidence type="ECO:0000313" key="1">
    <source>
        <dbReference type="EMBL" id="MPC41555.1"/>
    </source>
</evidence>
<evidence type="ECO:0000313" key="2">
    <source>
        <dbReference type="Proteomes" id="UP000324222"/>
    </source>
</evidence>
<keyword evidence="2" id="KW-1185">Reference proteome</keyword>
<dbReference type="EMBL" id="VSRR010005103">
    <property type="protein sequence ID" value="MPC41555.1"/>
    <property type="molecule type" value="Genomic_DNA"/>
</dbReference>
<dbReference type="Proteomes" id="UP000324222">
    <property type="component" value="Unassembled WGS sequence"/>
</dbReference>
<accession>A0A5B7F7K4</accession>
<sequence length="310" mass="34136">MSDVLEGSLVNGFRVRRLTLAMESIVEEGEKLAYWDSVDVIDTRDCVNSWPTEVRCSDSTTGFSGFQSVEHHVCSNDNDSQDDVLLGSVLLQCAKTYGPVGDASVQIDKQVADMVNHVFDYGLQKYKEILDDDSTKRPSNCHFLAPIECNLQVLDVLKTDAKKTDIHMKKVASNALPLLARYPPWVFYFTKSPSAEVSIPMRSAVPVHTVSCWFAPIPVGRSLYCSVFFCQSYCHVIGDNAKDLGPPDTVSGDIDNKIAGMVNFLFDKGMQEEDYKAISEDGITTRPNNCPALAPIECNSLDLGGLQNGC</sequence>
<protein>
    <submittedName>
        <fullName evidence="1">Uncharacterized protein</fullName>
    </submittedName>
</protein>
<gene>
    <name evidence="1" type="ORF">E2C01_035154</name>
</gene>